<dbReference type="EMBL" id="CP134890">
    <property type="protein sequence ID" value="WNM22169.1"/>
    <property type="molecule type" value="Genomic_DNA"/>
</dbReference>
<evidence type="ECO:0000313" key="4">
    <source>
        <dbReference type="Proteomes" id="UP001304515"/>
    </source>
</evidence>
<sequence>MKKIVVLVIFVFIGQNSLAQDKISLGVNGGATYSSFRGNPSADDFNAGVDFLAGFSFEYKLKERLSLVVNLNYDRKSASKNFLDEFILGPDDPNLISDVKVKLKMQFISLPILVRYKFGNKNDFYINGGPFISYLLKSELSNDYDNTSLDMTESFKKIDYGLVLGFGKTFKLKNNTELSVEIRENLGLNNISSKPVVDDGSIKTNSLNLICNYSFNL</sequence>
<accession>A0AA96J1A1</accession>
<dbReference type="RefSeq" id="WP_313321779.1">
    <property type="nucleotide sequence ID" value="NZ_CP134878.1"/>
</dbReference>
<feature type="domain" description="Outer membrane protein beta-barrel" evidence="1">
    <location>
        <begin position="19"/>
        <end position="192"/>
    </location>
</feature>
<dbReference type="KEGG" id="fcj:RN605_02135"/>
<dbReference type="SUPFAM" id="SSF56925">
    <property type="entry name" value="OMPA-like"/>
    <property type="match status" value="1"/>
</dbReference>
<dbReference type="EMBL" id="CP134878">
    <property type="protein sequence ID" value="WNM18117.1"/>
    <property type="molecule type" value="Genomic_DNA"/>
</dbReference>
<dbReference type="InterPro" id="IPR011250">
    <property type="entry name" value="OMP/PagP_B-barrel"/>
</dbReference>
<name>A0AA96J1A1_9FLAO</name>
<protein>
    <submittedName>
        <fullName evidence="2">Porin family protein</fullName>
    </submittedName>
</protein>
<evidence type="ECO:0000259" key="1">
    <source>
        <dbReference type="Pfam" id="PF13568"/>
    </source>
</evidence>
<gene>
    <name evidence="3" type="ORF">RN605_02135</name>
    <name evidence="2" type="ORF">RN608_08835</name>
</gene>
<reference evidence="2 4" key="1">
    <citation type="submission" date="2023-09" db="EMBL/GenBank/DDBJ databases">
        <title>Flavobacterium sp. a novel bacteria isolate from Pepper rhizosphere.</title>
        <authorList>
            <person name="Peng Y."/>
            <person name="Lee J."/>
        </authorList>
    </citation>
    <scope>NUCLEOTIDE SEQUENCE</scope>
    <source>
        <strain evidence="2">PMR2A8</strain>
        <strain evidence="3 4">PMTSA4</strain>
    </source>
</reference>
<organism evidence="2">
    <name type="scientific">Flavobacterium capsici</name>
    <dbReference type="NCBI Taxonomy" id="3075618"/>
    <lineage>
        <taxon>Bacteria</taxon>
        <taxon>Pseudomonadati</taxon>
        <taxon>Bacteroidota</taxon>
        <taxon>Flavobacteriia</taxon>
        <taxon>Flavobacteriales</taxon>
        <taxon>Flavobacteriaceae</taxon>
        <taxon>Flavobacterium</taxon>
    </lineage>
</organism>
<accession>A0AA96JB08</accession>
<dbReference type="Gene3D" id="2.40.160.20">
    <property type="match status" value="1"/>
</dbReference>
<dbReference type="InterPro" id="IPR025665">
    <property type="entry name" value="Beta-barrel_OMP_2"/>
</dbReference>
<keyword evidence="4" id="KW-1185">Reference proteome</keyword>
<dbReference type="Pfam" id="PF13568">
    <property type="entry name" value="OMP_b-brl_2"/>
    <property type="match status" value="1"/>
</dbReference>
<proteinExistence type="predicted"/>
<evidence type="ECO:0000313" key="2">
    <source>
        <dbReference type="EMBL" id="WNM18117.1"/>
    </source>
</evidence>
<evidence type="ECO:0000313" key="3">
    <source>
        <dbReference type="EMBL" id="WNM22169.1"/>
    </source>
</evidence>
<dbReference type="AlphaFoldDB" id="A0AA96J1A1"/>
<dbReference type="Proteomes" id="UP001304515">
    <property type="component" value="Chromosome"/>
</dbReference>